<dbReference type="GO" id="GO:0106141">
    <property type="term" value="F:flavin prenyltransferase activity"/>
    <property type="evidence" value="ECO:0007669"/>
    <property type="project" value="UniProtKB-EC"/>
</dbReference>
<feature type="binding site" evidence="7">
    <location>
        <position position="155"/>
    </location>
    <ligand>
        <name>dimethylallyl phosphate</name>
        <dbReference type="ChEBI" id="CHEBI:88052"/>
    </ligand>
</feature>
<comment type="caution">
    <text evidence="7">Lacks conserved residue(s) required for the propagation of feature annotation.</text>
</comment>
<reference evidence="9 10" key="1">
    <citation type="submission" date="2019-08" db="EMBL/GenBank/DDBJ databases">
        <title>Calorimonas adulescens gen. nov., sp. nov., an anaerobic thermophilic bacterium from Sakhalin hot spring.</title>
        <authorList>
            <person name="Khomyakova M.A."/>
            <person name="Merkel A.Y."/>
            <person name="Novikov A."/>
            <person name="Bonch-Osmolovskaya E.A."/>
            <person name="Slobodkin A.I."/>
        </authorList>
    </citation>
    <scope>NUCLEOTIDE SEQUENCE [LARGE SCALE GENOMIC DNA]</scope>
    <source>
        <strain evidence="9 10">A05MB</strain>
    </source>
</reference>
<keyword evidence="2 7" id="KW-0285">Flavoprotein</keyword>
<evidence type="ECO:0000313" key="10">
    <source>
        <dbReference type="Proteomes" id="UP000322976"/>
    </source>
</evidence>
<accession>A0A5D8QJD0</accession>
<comment type="similarity">
    <text evidence="6 7">Belongs to the UbiX/PAD1 family.</text>
</comment>
<protein>
    <recommendedName>
        <fullName evidence="7">Flavin prenyltransferase UbiX</fullName>
        <ecNumber evidence="7">2.5.1.129</ecNumber>
    </recommendedName>
</protein>
<dbReference type="NCBIfam" id="TIGR00421">
    <property type="entry name" value="ubiX_pad"/>
    <property type="match status" value="1"/>
</dbReference>
<proteinExistence type="inferred from homology"/>
<dbReference type="SUPFAM" id="SSF52507">
    <property type="entry name" value="Homo-oligomeric flavin-containing Cys decarboxylases, HFCD"/>
    <property type="match status" value="1"/>
</dbReference>
<feature type="binding site" evidence="7">
    <location>
        <begin position="10"/>
        <end position="12"/>
    </location>
    <ligand>
        <name>FMN</name>
        <dbReference type="ChEBI" id="CHEBI:58210"/>
    </ligand>
</feature>
<dbReference type="Pfam" id="PF02441">
    <property type="entry name" value="Flavoprotein"/>
    <property type="match status" value="1"/>
</dbReference>
<keyword evidence="3 7" id="KW-0288">FMN</keyword>
<dbReference type="InterPro" id="IPR036551">
    <property type="entry name" value="Flavin_trans-like"/>
</dbReference>
<comment type="function">
    <text evidence="7">Flavin prenyltransferase that catalyzes the synthesis of the prenylated FMN cofactor (prenyl-FMN) for 4-hydroxy-3-polyprenylbenzoic acid decarboxylase UbiD. The prenyltransferase is metal-independent and links a dimethylallyl moiety from dimethylallyl monophosphate (DMAP) to the flavin N5 and C6 atoms of FMN.</text>
</comment>
<evidence type="ECO:0000313" key="9">
    <source>
        <dbReference type="EMBL" id="TZE83603.1"/>
    </source>
</evidence>
<evidence type="ECO:0000256" key="3">
    <source>
        <dbReference type="ARBA" id="ARBA00022643"/>
    </source>
</evidence>
<dbReference type="InterPro" id="IPR003382">
    <property type="entry name" value="Flavoprotein"/>
</dbReference>
<evidence type="ECO:0000256" key="5">
    <source>
        <dbReference type="ARBA" id="ARBA00050612"/>
    </source>
</evidence>
<dbReference type="RefSeq" id="WP_149544222.1">
    <property type="nucleotide sequence ID" value="NZ_VTPS01000001.1"/>
</dbReference>
<evidence type="ECO:0000259" key="8">
    <source>
        <dbReference type="Pfam" id="PF02441"/>
    </source>
</evidence>
<name>A0A5D8QJD0_9THEO</name>
<feature type="binding site" evidence="7">
    <location>
        <position position="36"/>
    </location>
    <ligand>
        <name>FMN</name>
        <dbReference type="ChEBI" id="CHEBI:58210"/>
    </ligand>
</feature>
<comment type="catalytic activity">
    <reaction evidence="5 7">
        <text>dimethylallyl phosphate + FMNH2 = prenylated FMNH2 + phosphate</text>
        <dbReference type="Rhea" id="RHEA:37743"/>
        <dbReference type="ChEBI" id="CHEBI:43474"/>
        <dbReference type="ChEBI" id="CHEBI:57618"/>
        <dbReference type="ChEBI" id="CHEBI:87467"/>
        <dbReference type="ChEBI" id="CHEBI:88052"/>
        <dbReference type="EC" id="2.5.1.129"/>
    </reaction>
</comment>
<evidence type="ECO:0000256" key="6">
    <source>
        <dbReference type="ARBA" id="ARBA00060793"/>
    </source>
</evidence>
<evidence type="ECO:0000256" key="2">
    <source>
        <dbReference type="ARBA" id="ARBA00022630"/>
    </source>
</evidence>
<dbReference type="AlphaFoldDB" id="A0A5D8QJD0"/>
<dbReference type="NCBIfam" id="NF004685">
    <property type="entry name" value="PRK06029.1"/>
    <property type="match status" value="1"/>
</dbReference>
<organism evidence="9 10">
    <name type="scientific">Calorimonas adulescens</name>
    <dbReference type="NCBI Taxonomy" id="2606906"/>
    <lineage>
        <taxon>Bacteria</taxon>
        <taxon>Bacillati</taxon>
        <taxon>Bacillota</taxon>
        <taxon>Clostridia</taxon>
        <taxon>Thermoanaerobacterales</taxon>
        <taxon>Thermoanaerobacteraceae</taxon>
        <taxon>Calorimonas</taxon>
    </lineage>
</organism>
<feature type="binding site" evidence="7">
    <location>
        <position position="171"/>
    </location>
    <ligand>
        <name>dimethylallyl phosphate</name>
        <dbReference type="ChEBI" id="CHEBI:88052"/>
    </ligand>
</feature>
<sequence length="190" mass="21193">MPRYIVGITGASGTIYAIRLIDELLKRNNEVYIIATRNGEKVMKYETGCTIEGIIDRYGHNIFNYDIDNLFAPISSGSFKTEAMIVVPCSMSTLSKISLGISGNLLERAADVVLKEKRKLVIVPRETPLNTIHIKNMLTLSEMGAIILPAMPAFYDKPQSVEEMVDFIVGRILLSLGIDNGLYYEWNEGL</sequence>
<keyword evidence="10" id="KW-1185">Reference proteome</keyword>
<evidence type="ECO:0000256" key="4">
    <source>
        <dbReference type="ARBA" id="ARBA00022679"/>
    </source>
</evidence>
<gene>
    <name evidence="7" type="primary">ubiX</name>
    <name evidence="9" type="ORF">FWJ32_01630</name>
</gene>
<dbReference type="Gene3D" id="3.40.50.1950">
    <property type="entry name" value="Flavin prenyltransferase-like"/>
    <property type="match status" value="1"/>
</dbReference>
<dbReference type="PANTHER" id="PTHR43374:SF1">
    <property type="entry name" value="FLAVIN PRENYLTRANSFERASE PAD1, MITOCHONDRIAL"/>
    <property type="match status" value="1"/>
</dbReference>
<feature type="binding site" evidence="7">
    <location>
        <begin position="90"/>
        <end position="93"/>
    </location>
    <ligand>
        <name>FMN</name>
        <dbReference type="ChEBI" id="CHEBI:58210"/>
    </ligand>
</feature>
<dbReference type="EC" id="2.5.1.129" evidence="7"/>
<evidence type="ECO:0000256" key="1">
    <source>
        <dbReference type="ARBA" id="ARBA00022602"/>
    </source>
</evidence>
<dbReference type="FunFam" id="3.40.50.1950:FF:000001">
    <property type="entry name" value="Flavin prenyltransferase UbiX"/>
    <property type="match status" value="1"/>
</dbReference>
<comment type="caution">
    <text evidence="9">The sequence shown here is derived from an EMBL/GenBank/DDBJ whole genome shotgun (WGS) entry which is preliminary data.</text>
</comment>
<keyword evidence="1 7" id="KW-0637">Prenyltransferase</keyword>
<dbReference type="PANTHER" id="PTHR43374">
    <property type="entry name" value="FLAVIN PRENYLTRANSFERASE"/>
    <property type="match status" value="1"/>
</dbReference>
<dbReference type="EMBL" id="VTPS01000001">
    <property type="protein sequence ID" value="TZE83603.1"/>
    <property type="molecule type" value="Genomic_DNA"/>
</dbReference>
<keyword evidence="4 7" id="KW-0808">Transferase</keyword>
<dbReference type="HAMAP" id="MF_01984">
    <property type="entry name" value="ubiX_pad"/>
    <property type="match status" value="1"/>
</dbReference>
<dbReference type="InterPro" id="IPR004507">
    <property type="entry name" value="UbiX-like"/>
</dbReference>
<feature type="binding site" evidence="7">
    <location>
        <position position="125"/>
    </location>
    <ligand>
        <name>FMN</name>
        <dbReference type="ChEBI" id="CHEBI:58210"/>
    </ligand>
</feature>
<dbReference type="GO" id="GO:0016831">
    <property type="term" value="F:carboxy-lyase activity"/>
    <property type="evidence" value="ECO:0007669"/>
    <property type="project" value="TreeGrafter"/>
</dbReference>
<feature type="domain" description="Flavoprotein" evidence="8">
    <location>
        <begin position="3"/>
        <end position="173"/>
    </location>
</feature>
<dbReference type="Proteomes" id="UP000322976">
    <property type="component" value="Unassembled WGS sequence"/>
</dbReference>
<evidence type="ECO:0000256" key="7">
    <source>
        <dbReference type="HAMAP-Rule" id="MF_01984"/>
    </source>
</evidence>